<evidence type="ECO:0000256" key="3">
    <source>
        <dbReference type="SAM" id="Coils"/>
    </source>
</evidence>
<dbReference type="PANTHER" id="PTHR30203:SF33">
    <property type="entry name" value="BLR4455 PROTEIN"/>
    <property type="match status" value="1"/>
</dbReference>
<dbReference type="SUPFAM" id="SSF56954">
    <property type="entry name" value="Outer membrane efflux proteins (OEP)"/>
    <property type="match status" value="1"/>
</dbReference>
<evidence type="ECO:0000256" key="1">
    <source>
        <dbReference type="ARBA" id="ARBA00007613"/>
    </source>
</evidence>
<feature type="coiled-coil region" evidence="3">
    <location>
        <begin position="398"/>
        <end position="428"/>
    </location>
</feature>
<accession>A0ABV2B202</accession>
<keyword evidence="2" id="KW-1134">Transmembrane beta strand</keyword>
<keyword evidence="5" id="KW-1185">Reference proteome</keyword>
<keyword evidence="2" id="KW-0472">Membrane</keyword>
<evidence type="ECO:0000256" key="2">
    <source>
        <dbReference type="RuleBase" id="RU362097"/>
    </source>
</evidence>
<reference evidence="4 5" key="1">
    <citation type="submission" date="2013-03" db="EMBL/GenBank/DDBJ databases">
        <title>Salinisphaera dokdonensis CL-ES53 Genome Sequencing.</title>
        <authorList>
            <person name="Li C."/>
            <person name="Lai Q."/>
            <person name="Shao Z."/>
        </authorList>
    </citation>
    <scope>NUCLEOTIDE SEQUENCE [LARGE SCALE GENOMIC DNA]</scope>
    <source>
        <strain evidence="4 5">CL-ES53</strain>
    </source>
</reference>
<dbReference type="InterPro" id="IPR010131">
    <property type="entry name" value="MdtP/NodT-like"/>
</dbReference>
<dbReference type="Proteomes" id="UP001460888">
    <property type="component" value="Unassembled WGS sequence"/>
</dbReference>
<gene>
    <name evidence="4" type="ORF">SADO_11654</name>
</gene>
<organism evidence="4 5">
    <name type="scientific">Salinisphaera dokdonensis CL-ES53</name>
    <dbReference type="NCBI Taxonomy" id="1304272"/>
    <lineage>
        <taxon>Bacteria</taxon>
        <taxon>Pseudomonadati</taxon>
        <taxon>Pseudomonadota</taxon>
        <taxon>Gammaproteobacteria</taxon>
        <taxon>Salinisphaerales</taxon>
        <taxon>Salinisphaeraceae</taxon>
        <taxon>Salinisphaera</taxon>
    </lineage>
</organism>
<dbReference type="EMBL" id="APND01000003">
    <property type="protein sequence ID" value="MES1929909.1"/>
    <property type="molecule type" value="Genomic_DNA"/>
</dbReference>
<dbReference type="NCBIfam" id="TIGR01845">
    <property type="entry name" value="outer_NodT"/>
    <property type="match status" value="1"/>
</dbReference>
<keyword evidence="2" id="KW-0812">Transmembrane</keyword>
<dbReference type="Gene3D" id="2.20.200.10">
    <property type="entry name" value="Outer membrane efflux proteins (OEP)"/>
    <property type="match status" value="1"/>
</dbReference>
<keyword evidence="2 4" id="KW-0449">Lipoprotein</keyword>
<proteinExistence type="inferred from homology"/>
<comment type="subcellular location">
    <subcellularLocation>
        <location evidence="2">Cell outer membrane</location>
        <topology evidence="2">Lipid-anchor</topology>
    </subcellularLocation>
</comment>
<evidence type="ECO:0000313" key="5">
    <source>
        <dbReference type="Proteomes" id="UP001460888"/>
    </source>
</evidence>
<dbReference type="Pfam" id="PF02321">
    <property type="entry name" value="OEP"/>
    <property type="match status" value="2"/>
</dbReference>
<name>A0ABV2B202_9GAMM</name>
<comment type="similarity">
    <text evidence="1 2">Belongs to the outer membrane factor (OMF) (TC 1.B.17) family.</text>
</comment>
<dbReference type="PANTHER" id="PTHR30203">
    <property type="entry name" value="OUTER MEMBRANE CATION EFFLUX PROTEIN"/>
    <property type="match status" value="1"/>
</dbReference>
<dbReference type="InterPro" id="IPR003423">
    <property type="entry name" value="OMP_efflux"/>
</dbReference>
<dbReference type="Gene3D" id="1.20.1600.10">
    <property type="entry name" value="Outer membrane efflux proteins (OEP)"/>
    <property type="match status" value="1"/>
</dbReference>
<keyword evidence="2" id="KW-0564">Palmitate</keyword>
<sequence>MLLRRVVTVLSLTLLAGCTVGPDYQRPAAADGQAYTIPQTTVDDATLNRQMFERAGAVQADWYRVFGSDKLDSLIARALSHSPTLAAGRARLKAAREAVNASQGALFPQVGASAGVSRQRASGIELGIDDPMFINVFNLYSGRISASYDLDVFGKTRRQIERSEAQLDFARYQVLDTYVTLVNNLVATAVAEAGLNAAIDTTQQIIASQQRTLDIVDKQVEYGAAIDADASQIRTRLARTRASLEPLRKQRAIAVNRMATLVGAAPGEFDDPRFAIEELTLPETLPVSVPSALVRQRPDILAAEALVHAASAQIGIASANLLPDFSITGYYSREGLGLGDLTDPMNALWQLGASVSAPLFAGGRLRAQKRAARDQYVAALADYRATALAAFGEVSNSLRSIESDARALRDQRVAAEQARRNLESVRARVNNGAATYIALYTAEAQYQEALLDVASARVTRYSDSAGLFRALGGGWWNADVSPLATPDDAETASVD</sequence>
<protein>
    <submittedName>
        <fullName evidence="4">RND efflux system outer membrane lipoprotein</fullName>
    </submittedName>
</protein>
<comment type="caution">
    <text evidence="4">The sequence shown here is derived from an EMBL/GenBank/DDBJ whole genome shotgun (WGS) entry which is preliminary data.</text>
</comment>
<dbReference type="PROSITE" id="PS51257">
    <property type="entry name" value="PROKAR_LIPOPROTEIN"/>
    <property type="match status" value="1"/>
</dbReference>
<keyword evidence="3" id="KW-0175">Coiled coil</keyword>
<evidence type="ECO:0000313" key="4">
    <source>
        <dbReference type="EMBL" id="MES1929909.1"/>
    </source>
</evidence>